<evidence type="ECO:0000313" key="3">
    <source>
        <dbReference type="Proteomes" id="UP000006094"/>
    </source>
</evidence>
<dbReference type="AlphaFoldDB" id="K0B1L8"/>
<dbReference type="Gene3D" id="2.30.30.40">
    <property type="entry name" value="SH3 Domains"/>
    <property type="match status" value="1"/>
</dbReference>
<dbReference type="PANTHER" id="PTHR22617:SF23">
    <property type="entry name" value="CHEMOTAXIS PROTEIN CHEW"/>
    <property type="match status" value="1"/>
</dbReference>
<dbReference type="GO" id="GO:0006935">
    <property type="term" value="P:chemotaxis"/>
    <property type="evidence" value="ECO:0007669"/>
    <property type="project" value="InterPro"/>
</dbReference>
<organism evidence="2 3">
    <name type="scientific">Gottschalkia acidurici (strain ATCC 7906 / DSM 604 / BCRC 14475 / CIP 104303 / KCTC 5404 / NCIMB 10678 / 9a)</name>
    <name type="common">Clostridium acidurici</name>
    <dbReference type="NCBI Taxonomy" id="1128398"/>
    <lineage>
        <taxon>Bacteria</taxon>
        <taxon>Bacillati</taxon>
        <taxon>Bacillota</taxon>
        <taxon>Tissierellia</taxon>
        <taxon>Tissierellales</taxon>
        <taxon>Gottschalkiaceae</taxon>
        <taxon>Gottschalkia</taxon>
    </lineage>
</organism>
<proteinExistence type="predicted"/>
<dbReference type="InterPro" id="IPR002545">
    <property type="entry name" value="CheW-lke_dom"/>
</dbReference>
<dbReference type="SMART" id="SM00260">
    <property type="entry name" value="CheW"/>
    <property type="match status" value="1"/>
</dbReference>
<dbReference type="PROSITE" id="PS50851">
    <property type="entry name" value="CHEW"/>
    <property type="match status" value="1"/>
</dbReference>
<dbReference type="PANTHER" id="PTHR22617">
    <property type="entry name" value="CHEMOTAXIS SENSOR HISTIDINE KINASE-RELATED"/>
    <property type="match status" value="1"/>
</dbReference>
<dbReference type="PATRIC" id="fig|1128398.3.peg.1616"/>
<dbReference type="GO" id="GO:0007165">
    <property type="term" value="P:signal transduction"/>
    <property type="evidence" value="ECO:0007669"/>
    <property type="project" value="InterPro"/>
</dbReference>
<dbReference type="eggNOG" id="COG0835">
    <property type="taxonomic scope" value="Bacteria"/>
</dbReference>
<dbReference type="Proteomes" id="UP000006094">
    <property type="component" value="Chromosome"/>
</dbReference>
<dbReference type="EMBL" id="CP003326">
    <property type="protein sequence ID" value="AFS78586.1"/>
    <property type="molecule type" value="Genomic_DNA"/>
</dbReference>
<accession>K0B1L8</accession>
<feature type="domain" description="CheW-like" evidence="1">
    <location>
        <begin position="10"/>
        <end position="150"/>
    </location>
</feature>
<dbReference type="InterPro" id="IPR039315">
    <property type="entry name" value="CheW"/>
</dbReference>
<evidence type="ECO:0000259" key="1">
    <source>
        <dbReference type="PROSITE" id="PS50851"/>
    </source>
</evidence>
<dbReference type="CDD" id="cd00732">
    <property type="entry name" value="CheW"/>
    <property type="match status" value="1"/>
</dbReference>
<protein>
    <submittedName>
        <fullName evidence="2">Chemotaxis protein CheW</fullName>
    </submittedName>
</protein>
<dbReference type="KEGG" id="cad:Curi_c15780"/>
<dbReference type="InterPro" id="IPR036061">
    <property type="entry name" value="CheW-like_dom_sf"/>
</dbReference>
<dbReference type="Gene3D" id="2.40.50.180">
    <property type="entry name" value="CheA-289, Domain 4"/>
    <property type="match status" value="1"/>
</dbReference>
<dbReference type="SUPFAM" id="SSF50341">
    <property type="entry name" value="CheW-like"/>
    <property type="match status" value="1"/>
</dbReference>
<gene>
    <name evidence="2" type="primary">cheW2</name>
    <name evidence="2" type="ordered locus">Curi_c15780</name>
</gene>
<dbReference type="GO" id="GO:0005829">
    <property type="term" value="C:cytosol"/>
    <property type="evidence" value="ECO:0007669"/>
    <property type="project" value="TreeGrafter"/>
</dbReference>
<keyword evidence="3" id="KW-1185">Reference proteome</keyword>
<sequence length="154" mass="17454">MKMNENIVSDKKYVVFKLEDEFYGIDINNVRAIEKAQDFTRVPNAKSHIKGVINLRGEVVPIIELRKRFGLSEKEIDSNSRIIIVFLNEIQVGMLVDSSSEVIEFNTEDLDSAPSSIDTAYEDFVKCIGKKDGRLIILLSTEKVIGIQESEENN</sequence>
<dbReference type="HOGENOM" id="CLU_048995_3_1_9"/>
<name>K0B1L8_GOTA9</name>
<evidence type="ECO:0000313" key="2">
    <source>
        <dbReference type="EMBL" id="AFS78586.1"/>
    </source>
</evidence>
<dbReference type="Pfam" id="PF01584">
    <property type="entry name" value="CheW"/>
    <property type="match status" value="1"/>
</dbReference>
<reference evidence="2 3" key="1">
    <citation type="journal article" date="2012" name="PLoS ONE">
        <title>The purine-utilizing bacterium Clostridium acidurici 9a: a genome-guided metabolic reconsideration.</title>
        <authorList>
            <person name="Hartwich K."/>
            <person name="Poehlein A."/>
            <person name="Daniel R."/>
        </authorList>
    </citation>
    <scope>NUCLEOTIDE SEQUENCE [LARGE SCALE GENOMIC DNA]</scope>
    <source>
        <strain evidence="3">ATCC 7906 / DSM 604 / BCRC 14475 / CIP 104303 / KCTC 5404 / NCIMB 10678 / 9a</strain>
    </source>
</reference>
<dbReference type="STRING" id="1128398.Curi_c15780"/>